<evidence type="ECO:0000313" key="4">
    <source>
        <dbReference type="EMBL" id="EJF46972.1"/>
    </source>
</evidence>
<proteinExistence type="predicted"/>
<gene>
    <name evidence="4" type="ORF">HMPREF1318_2392</name>
</gene>
<dbReference type="AlphaFoldDB" id="J0NQ88"/>
<feature type="compositionally biased region" description="Gly residues" evidence="2">
    <location>
        <begin position="71"/>
        <end position="82"/>
    </location>
</feature>
<keyword evidence="1" id="KW-0788">Thiol protease</keyword>
<evidence type="ECO:0000313" key="5">
    <source>
        <dbReference type="Proteomes" id="UP000002941"/>
    </source>
</evidence>
<sequence length="382" mass="40833">MLDDYAAVLESAIHAAAALREQAGQVVLEAMANPLGAGAAVGALSAIAGAWASLRAEVDLAAARAAAALGSPGGGDASGGPQGSPEKDEKSDYGWWSWLSGKETKNTKDRTAYTDEEWARLKEQADGTGVWGDTHQGHIGDCYLLASLQAYSMTPEGQQFLRDHVQWDDTAADGAGAFVVTLYDDGKEVTVEVQSQYDKGLQGESSLLDIYERAYGIHVGGNDLDNGGQGEEAMEHVSGQEAHHIDTHGGSGFLGWPWWDDHKYTDEEWNEIDQAVEDNKPVVAGTAGGDFNGADNAVVSATVDTNGSGSNKIDSGDAQGNYKLVKGHVYTVVDVDDDYVTLKNPWGYNKDQADGQSDNGLIQITREDYEKYFNRTDIGSPY</sequence>
<keyword evidence="5" id="KW-1185">Reference proteome</keyword>
<comment type="caution">
    <text evidence="4">The sequence shown here is derived from an EMBL/GenBank/DDBJ whole genome shotgun (WGS) entry which is preliminary data.</text>
</comment>
<protein>
    <submittedName>
        <fullName evidence="4">Calpain family cysteine protease</fullName>
    </submittedName>
</protein>
<feature type="active site" evidence="1">
    <location>
        <position position="344"/>
    </location>
</feature>
<dbReference type="PROSITE" id="PS50203">
    <property type="entry name" value="CALPAIN_CAT"/>
    <property type="match status" value="1"/>
</dbReference>
<evidence type="ECO:0000259" key="3">
    <source>
        <dbReference type="PROSITE" id="PS50203"/>
    </source>
</evidence>
<dbReference type="PATRIC" id="fig|1125718.3.peg.582"/>
<reference evidence="4 5" key="1">
    <citation type="submission" date="2012-05" db="EMBL/GenBank/DDBJ databases">
        <authorList>
            <person name="Harkins D.M."/>
            <person name="Madupu R."/>
            <person name="Durkin A.S."/>
            <person name="Torralba M."/>
            <person name="Methe B."/>
            <person name="Sutton G.G."/>
            <person name="Nelson K.E."/>
        </authorList>
    </citation>
    <scope>NUCLEOTIDE SEQUENCE [LARGE SCALE GENOMIC DNA]</scope>
    <source>
        <strain evidence="4 5">F0489</strain>
    </source>
</reference>
<dbReference type="eggNOG" id="ENOG5031H7T">
    <property type="taxonomic scope" value="Bacteria"/>
</dbReference>
<keyword evidence="1" id="KW-0378">Hydrolase</keyword>
<name>J0NQ88_9ACTO</name>
<dbReference type="EMBL" id="AKFT01000037">
    <property type="protein sequence ID" value="EJF46972.1"/>
    <property type="molecule type" value="Genomic_DNA"/>
</dbReference>
<feature type="domain" description="Calpain catalytic" evidence="3">
    <location>
        <begin position="133"/>
        <end position="378"/>
    </location>
</feature>
<dbReference type="InterPro" id="IPR001300">
    <property type="entry name" value="Peptidase_C2_calpain_cat"/>
</dbReference>
<dbReference type="GO" id="GO:0004198">
    <property type="term" value="F:calcium-dependent cysteine-type endopeptidase activity"/>
    <property type="evidence" value="ECO:0007669"/>
    <property type="project" value="InterPro"/>
</dbReference>
<feature type="active site" evidence="1">
    <location>
        <position position="328"/>
    </location>
</feature>
<evidence type="ECO:0000256" key="1">
    <source>
        <dbReference type="PROSITE-ProRule" id="PRU00239"/>
    </source>
</evidence>
<dbReference type="InterPro" id="IPR038765">
    <property type="entry name" value="Papain-like_cys_pep_sf"/>
</dbReference>
<feature type="active site" evidence="1">
    <location>
        <position position="142"/>
    </location>
</feature>
<evidence type="ECO:0000256" key="2">
    <source>
        <dbReference type="SAM" id="MobiDB-lite"/>
    </source>
</evidence>
<keyword evidence="1 4" id="KW-0645">Protease</keyword>
<dbReference type="GO" id="GO:0006508">
    <property type="term" value="P:proteolysis"/>
    <property type="evidence" value="ECO:0007669"/>
    <property type="project" value="UniProtKB-KW"/>
</dbReference>
<accession>J0NQ88</accession>
<feature type="region of interest" description="Disordered" evidence="2">
    <location>
        <begin position="69"/>
        <end position="93"/>
    </location>
</feature>
<dbReference type="Proteomes" id="UP000002941">
    <property type="component" value="Unassembled WGS sequence"/>
</dbReference>
<dbReference type="SUPFAM" id="SSF54001">
    <property type="entry name" value="Cysteine proteinases"/>
    <property type="match status" value="1"/>
</dbReference>
<dbReference type="Pfam" id="PF00648">
    <property type="entry name" value="Peptidase_C2"/>
    <property type="match status" value="1"/>
</dbReference>
<organism evidence="4 5">
    <name type="scientific">Actinomyces massiliensis F0489</name>
    <dbReference type="NCBI Taxonomy" id="1125718"/>
    <lineage>
        <taxon>Bacteria</taxon>
        <taxon>Bacillati</taxon>
        <taxon>Actinomycetota</taxon>
        <taxon>Actinomycetes</taxon>
        <taxon>Actinomycetales</taxon>
        <taxon>Actinomycetaceae</taxon>
        <taxon>Actinomyces</taxon>
    </lineage>
</organism>